<keyword evidence="5" id="KW-1185">Reference proteome</keyword>
<dbReference type="PANTHER" id="PTHR11579">
    <property type="entry name" value="PROTEIN-L-ISOASPARTATE O-METHYLTRANSFERASE"/>
    <property type="match status" value="1"/>
</dbReference>
<protein>
    <recommendedName>
        <fullName evidence="2">Protein-L-isoaspartate O-methyltransferase</fullName>
    </recommendedName>
    <alternativeName>
        <fullName evidence="3">Protein L-isoaspartyl methyltransferase</fullName>
    </alternativeName>
</protein>
<dbReference type="EMBL" id="JABEPP010000002">
    <property type="protein sequence ID" value="NNM71948.1"/>
    <property type="molecule type" value="Genomic_DNA"/>
</dbReference>
<sequence length="220" mass="23561">MLDFARARRNMVDNQLRTFDVTDRAVLAAMAEIPRERFVPESQAAFAYLDRNVNVAEGGAEPRWMLQPMVLARMVQELEIEPGARALDVATGHGYAAALLSTLGAEVVALESDEALAAAARSALAGAGRPAEVVVGPLAKGHPPRAPYDVILVNGAVEERPDALLAQLKEGGRLACLVREGAAGHAMLYVRAGSGFGLRRLFDASAPVLREFRAEPSFQF</sequence>
<evidence type="ECO:0000256" key="1">
    <source>
        <dbReference type="ARBA" id="ARBA00005369"/>
    </source>
</evidence>
<evidence type="ECO:0000256" key="2">
    <source>
        <dbReference type="ARBA" id="ARBA00013346"/>
    </source>
</evidence>
<dbReference type="Pfam" id="PF01135">
    <property type="entry name" value="PCMT"/>
    <property type="match status" value="1"/>
</dbReference>
<dbReference type="InterPro" id="IPR029063">
    <property type="entry name" value="SAM-dependent_MTases_sf"/>
</dbReference>
<dbReference type="SUPFAM" id="SSF53335">
    <property type="entry name" value="S-adenosyl-L-methionine-dependent methyltransferases"/>
    <property type="match status" value="1"/>
</dbReference>
<evidence type="ECO:0000313" key="5">
    <source>
        <dbReference type="Proteomes" id="UP000564885"/>
    </source>
</evidence>
<dbReference type="RefSeq" id="WP_171217471.1">
    <property type="nucleotide sequence ID" value="NZ_JABEPP010000002.1"/>
</dbReference>
<dbReference type="CDD" id="cd02440">
    <property type="entry name" value="AdoMet_MTases"/>
    <property type="match status" value="1"/>
</dbReference>
<accession>A0A849I3L0</accession>
<dbReference type="Gene3D" id="3.40.50.150">
    <property type="entry name" value="Vaccinia Virus protein VP39"/>
    <property type="match status" value="1"/>
</dbReference>
<reference evidence="4 5" key="1">
    <citation type="submission" date="2020-04" db="EMBL/GenBank/DDBJ databases">
        <title>Enterovirga sp. isolate from soil.</title>
        <authorList>
            <person name="Chea S."/>
            <person name="Kim D.-U."/>
        </authorList>
    </citation>
    <scope>NUCLEOTIDE SEQUENCE [LARGE SCALE GENOMIC DNA]</scope>
    <source>
        <strain evidence="4 5">DB1703</strain>
    </source>
</reference>
<dbReference type="GO" id="GO:0005737">
    <property type="term" value="C:cytoplasm"/>
    <property type="evidence" value="ECO:0007669"/>
    <property type="project" value="TreeGrafter"/>
</dbReference>
<dbReference type="Proteomes" id="UP000564885">
    <property type="component" value="Unassembled WGS sequence"/>
</dbReference>
<keyword evidence="4" id="KW-0808">Transferase</keyword>
<gene>
    <name evidence="4" type="ORF">HJG44_06010</name>
</gene>
<comment type="similarity">
    <text evidence="1">Belongs to the methyltransferase superfamily. L-isoaspartyl/D-aspartyl protein methyltransferase family.</text>
</comment>
<dbReference type="InterPro" id="IPR000682">
    <property type="entry name" value="PCMT"/>
</dbReference>
<name>A0A849I3L0_9HYPH</name>
<dbReference type="AlphaFoldDB" id="A0A849I3L0"/>
<keyword evidence="4" id="KW-0489">Methyltransferase</keyword>
<dbReference type="GO" id="GO:0004719">
    <property type="term" value="F:protein-L-isoaspartate (D-aspartate) O-methyltransferase activity"/>
    <property type="evidence" value="ECO:0007669"/>
    <property type="project" value="InterPro"/>
</dbReference>
<dbReference type="GO" id="GO:0032259">
    <property type="term" value="P:methylation"/>
    <property type="evidence" value="ECO:0007669"/>
    <property type="project" value="UniProtKB-KW"/>
</dbReference>
<comment type="caution">
    <text evidence="4">The sequence shown here is derived from an EMBL/GenBank/DDBJ whole genome shotgun (WGS) entry which is preliminary data.</text>
</comment>
<organism evidence="4 5">
    <name type="scientific">Enterovirga aerilata</name>
    <dbReference type="NCBI Taxonomy" id="2730920"/>
    <lineage>
        <taxon>Bacteria</taxon>
        <taxon>Pseudomonadati</taxon>
        <taxon>Pseudomonadota</taxon>
        <taxon>Alphaproteobacteria</taxon>
        <taxon>Hyphomicrobiales</taxon>
        <taxon>Methylobacteriaceae</taxon>
        <taxon>Enterovirga</taxon>
    </lineage>
</organism>
<evidence type="ECO:0000256" key="3">
    <source>
        <dbReference type="ARBA" id="ARBA00030757"/>
    </source>
</evidence>
<evidence type="ECO:0000313" key="4">
    <source>
        <dbReference type="EMBL" id="NNM71948.1"/>
    </source>
</evidence>
<dbReference type="PANTHER" id="PTHR11579:SF18">
    <property type="entry name" value="PROTEIN-L-ISOASPARTATE O-METHYLTRANSFERASE"/>
    <property type="match status" value="1"/>
</dbReference>
<proteinExistence type="inferred from homology"/>